<evidence type="ECO:0008006" key="9">
    <source>
        <dbReference type="Google" id="ProtNLM"/>
    </source>
</evidence>
<dbReference type="OrthoDB" id="271111at2759"/>
<keyword evidence="2" id="KW-0175">Coiled coil</keyword>
<dbReference type="PANTHER" id="PTHR13298:SF11">
    <property type="entry name" value="RAPAMYCIN-INSENSITIVE COMPANION OF MTOR"/>
    <property type="match status" value="1"/>
</dbReference>
<evidence type="ECO:0000259" key="6">
    <source>
        <dbReference type="SMART" id="SM01310"/>
    </source>
</evidence>
<dbReference type="Proteomes" id="UP000242146">
    <property type="component" value="Unassembled WGS sequence"/>
</dbReference>
<dbReference type="STRING" id="101127.A0A1X2GVP6"/>
<dbReference type="EMBL" id="MCGT01000002">
    <property type="protein sequence ID" value="ORX62115.1"/>
    <property type="molecule type" value="Genomic_DNA"/>
</dbReference>
<dbReference type="SMART" id="SM01303">
    <property type="entry name" value="RasGEF_N_2"/>
    <property type="match status" value="1"/>
</dbReference>
<name>A0A1X2GVP6_9FUNG</name>
<feature type="domain" description="Rapamycin-insensitive companion of mTOR N-terminal" evidence="5">
    <location>
        <begin position="210"/>
        <end position="637"/>
    </location>
</feature>
<dbReference type="Gene3D" id="1.25.10.10">
    <property type="entry name" value="Leucine-rich Repeat Variant"/>
    <property type="match status" value="2"/>
</dbReference>
<feature type="coiled-coil region" evidence="2">
    <location>
        <begin position="82"/>
        <end position="109"/>
    </location>
</feature>
<dbReference type="SUPFAM" id="SSF46585">
    <property type="entry name" value="HR1 repeat"/>
    <property type="match status" value="1"/>
</dbReference>
<keyword evidence="8" id="KW-1185">Reference proteome</keyword>
<organism evidence="7 8">
    <name type="scientific">Hesseltinella vesiculosa</name>
    <dbReference type="NCBI Taxonomy" id="101127"/>
    <lineage>
        <taxon>Eukaryota</taxon>
        <taxon>Fungi</taxon>
        <taxon>Fungi incertae sedis</taxon>
        <taxon>Mucoromycota</taxon>
        <taxon>Mucoromycotina</taxon>
        <taxon>Mucoromycetes</taxon>
        <taxon>Mucorales</taxon>
        <taxon>Cunninghamellaceae</taxon>
        <taxon>Hesseltinella</taxon>
    </lineage>
</organism>
<dbReference type="PANTHER" id="PTHR13298">
    <property type="entry name" value="CYTOSOLIC REGULATOR PIANISSIMO"/>
    <property type="match status" value="1"/>
</dbReference>
<dbReference type="InterPro" id="IPR036274">
    <property type="entry name" value="HR1_rpt_sf"/>
</dbReference>
<proteinExistence type="inferred from homology"/>
<dbReference type="Pfam" id="PF14663">
    <property type="entry name" value="RasGEF_N_2"/>
    <property type="match status" value="1"/>
</dbReference>
<protein>
    <recommendedName>
        <fullName evidence="9">REM-1 domain-containing protein</fullName>
    </recommendedName>
</protein>
<dbReference type="SMART" id="SM01308">
    <property type="entry name" value="RICTOR_N"/>
    <property type="match status" value="1"/>
</dbReference>
<dbReference type="Pfam" id="PF14666">
    <property type="entry name" value="RICTOR_M"/>
    <property type="match status" value="1"/>
</dbReference>
<dbReference type="InterPro" id="IPR016024">
    <property type="entry name" value="ARM-type_fold"/>
</dbReference>
<evidence type="ECO:0000256" key="3">
    <source>
        <dbReference type="SAM" id="MobiDB-lite"/>
    </source>
</evidence>
<reference evidence="7 8" key="1">
    <citation type="submission" date="2016-07" db="EMBL/GenBank/DDBJ databases">
        <title>Pervasive Adenine N6-methylation of Active Genes in Fungi.</title>
        <authorList>
            <consortium name="DOE Joint Genome Institute"/>
            <person name="Mondo S.J."/>
            <person name="Dannebaum R.O."/>
            <person name="Kuo R.C."/>
            <person name="Labutti K."/>
            <person name="Haridas S."/>
            <person name="Kuo A."/>
            <person name="Salamov A."/>
            <person name="Ahrendt S.R."/>
            <person name="Lipzen A."/>
            <person name="Sullivan W."/>
            <person name="Andreopoulos W.B."/>
            <person name="Clum A."/>
            <person name="Lindquist E."/>
            <person name="Daum C."/>
            <person name="Ramamoorthy G.K."/>
            <person name="Gryganskyi A."/>
            <person name="Culley D."/>
            <person name="Magnuson J.K."/>
            <person name="James T.Y."/>
            <person name="O'Malley M.A."/>
            <person name="Stajich J.E."/>
            <person name="Spatafora J.W."/>
            <person name="Visel A."/>
            <person name="Grigoriev I.V."/>
        </authorList>
    </citation>
    <scope>NUCLEOTIDE SEQUENCE [LARGE SCALE GENOMIC DNA]</scope>
    <source>
        <strain evidence="7 8">NRRL 3301</strain>
    </source>
</reference>
<gene>
    <name evidence="7" type="ORF">DM01DRAFT_1298682</name>
</gene>
<evidence type="ECO:0000313" key="7">
    <source>
        <dbReference type="EMBL" id="ORX62115.1"/>
    </source>
</evidence>
<dbReference type="SMART" id="SM01307">
    <property type="entry name" value="RICTOR_M"/>
    <property type="match status" value="1"/>
</dbReference>
<dbReference type="SMART" id="SM01310">
    <property type="entry name" value="RICTOR_V"/>
    <property type="match status" value="1"/>
</dbReference>
<dbReference type="InterPro" id="IPR028268">
    <property type="entry name" value="Pianissimo_fam"/>
</dbReference>
<evidence type="ECO:0000259" key="5">
    <source>
        <dbReference type="SMART" id="SM01308"/>
    </source>
</evidence>
<dbReference type="InterPro" id="IPR011989">
    <property type="entry name" value="ARM-like"/>
</dbReference>
<sequence>MSLAHSHASTIPPSSHASDKPPFLTDSAIPPAPPPPPLPSKAISSEDQQNLEEWLMQLDREKKMKLGVENMLEVYLKDKKRTKDLESQLENYNATILSLTKRIDELRLLAGNDSDNTNVIALLRKHNYPMHRGFPATAAKTKPPQQRVGKPRSNSSPSHRQKQQHNISFPDDDAWPLGKRLRHIVEQLSMDEWKSASPKTDGSAFKESKMETLDVLVRILKNTADIDVYHPKKNVIACLRQCIASPNRELRVLGFRALRHLVNEAFDVEVMMQLHMDIFIVRAMTRDSDYYEPEREQALKLIRTFLQVGGAQYLSQSIVRAVTAVAEQTDCRLRNVCLETLSELAVLDIALTVRAGGLRVILQALLDGHLNMTEVLCYALVYILDTPERRKYMRPGVELETLIAPFTEASKGATFEERLKNSVKVVTFLLKTWAGILYMCANNMRAARSIVLALRTPESETKKMVLDMFVDIFRVQLPKDYDSYLNGRQHNVTMFPPEPKQSEVHGIHGMMMMGDDYISSAATMFGLPSDGTNGSGSSGSVGTTGASAAGSNSLASVGMLTRADGYRPLWMTGVTSANNRERLNMLDQHLSVVLIIFIEADILSALIDLVKSDDVYLSRKATLLIGEILQLSTRLLPMLMASQVQSLPKLFALASNFDDELVRHNATAALAHIDRLTRARARYAAVASATQRQQGLGFSMSSNAVAAAAMAAAVAAAGPVGHTALPSRRIGSMLINSSNQEKVHEVKLKMGYAIDDAHFRQLLMDTQVLSTKDYTKWSWDNITELLQGPLLNPKRLDEAMRSRKFIKRLLAFYRPFKHQFSDIHCTRANVIRYVKTGCTLLSTLLSHSDGVRYLEENRLLAEIAEALGELDPLRHLRDPNNVQVADPIFSKERMVNTLTSGYFTLLGVLTKQKDGSRAMEKFSLFSSLYQVSELRNRDDLKIAMITSMDYAMDGHPRVLLSKIMTSGYNPIRLFATKLVGHIMRRGDDHASTDWTIRLLVTQLYDTHLEVAQMAVQLLDEACHQRHHLELLVKCRPSLGHLGEVGHPLLLRFLSTSTGFRYLDDLDYVEKEMDEWFEFRNQQYVIQLELSLARALANSPCKKINPFEERVDSEFDFEQLQPGDGLSPPHFYGELTKTEEGCTLLREKGHFRQFTQFLRDHWDKVYDVQTVQQLKAVLWAIGNIGSTRNGLPFLEEEEIVKDIVFMAEHCEILSLKGTCFYVLGLIGKTHQGIELLGELGWEGVVDSDGLPEGLCVPLSFHDILSIGKWEYTPTLSDPPKLPKSITEDTISTDILRNIGDMSNHILANEASKNLAKLRQLHVDHFKSVPLFYSVCQLLGSYHFRSSVRKYILEAFDIRFSHEAFDALDNLTSD</sequence>
<comment type="similarity">
    <text evidence="1">Belongs to the RICTOR family.</text>
</comment>
<evidence type="ECO:0000313" key="8">
    <source>
        <dbReference type="Proteomes" id="UP000242146"/>
    </source>
</evidence>
<feature type="compositionally biased region" description="Pro residues" evidence="3">
    <location>
        <begin position="30"/>
        <end position="39"/>
    </location>
</feature>
<feature type="region of interest" description="Disordered" evidence="3">
    <location>
        <begin position="1"/>
        <end position="45"/>
    </location>
</feature>
<feature type="domain" description="Rapamycin-insensitive companion of mTOR" evidence="6">
    <location>
        <begin position="1170"/>
        <end position="1242"/>
    </location>
</feature>
<dbReference type="SUPFAM" id="SSF48371">
    <property type="entry name" value="ARM repeat"/>
    <property type="match status" value="2"/>
</dbReference>
<dbReference type="Pfam" id="PF14668">
    <property type="entry name" value="RICTOR_V"/>
    <property type="match status" value="1"/>
</dbReference>
<feature type="compositionally biased region" description="Polar residues" evidence="3">
    <location>
        <begin position="7"/>
        <end position="16"/>
    </location>
</feature>
<dbReference type="GO" id="GO:0031932">
    <property type="term" value="C:TORC2 complex"/>
    <property type="evidence" value="ECO:0007669"/>
    <property type="project" value="InterPro"/>
</dbReference>
<evidence type="ECO:0000256" key="1">
    <source>
        <dbReference type="ARBA" id="ARBA00008878"/>
    </source>
</evidence>
<dbReference type="InterPro" id="IPR029451">
    <property type="entry name" value="RICTOR_M"/>
</dbReference>
<dbReference type="Gene3D" id="1.10.287.160">
    <property type="entry name" value="HR1 repeat"/>
    <property type="match status" value="1"/>
</dbReference>
<evidence type="ECO:0000259" key="4">
    <source>
        <dbReference type="SMART" id="SM01307"/>
    </source>
</evidence>
<dbReference type="GO" id="GO:0038203">
    <property type="term" value="P:TORC2 signaling"/>
    <property type="evidence" value="ECO:0007669"/>
    <property type="project" value="TreeGrafter"/>
</dbReference>
<feature type="region of interest" description="Disordered" evidence="3">
    <location>
        <begin position="132"/>
        <end position="172"/>
    </location>
</feature>
<feature type="domain" description="Rapamycin-insensitive companion of mTOR middle" evidence="4">
    <location>
        <begin position="754"/>
        <end position="985"/>
    </location>
</feature>
<dbReference type="Pfam" id="PF14664">
    <property type="entry name" value="RICTOR_N"/>
    <property type="match status" value="2"/>
</dbReference>
<dbReference type="InterPro" id="IPR029453">
    <property type="entry name" value="Rictor_IV"/>
</dbReference>
<evidence type="ECO:0000256" key="2">
    <source>
        <dbReference type="SAM" id="Coils"/>
    </source>
</evidence>
<dbReference type="InterPro" id="IPR029452">
    <property type="entry name" value="RICTOR_V"/>
</dbReference>
<accession>A0A1X2GVP6</accession>
<dbReference type="InterPro" id="IPR028267">
    <property type="entry name" value="Pianissimo_N"/>
</dbReference>
<comment type="caution">
    <text evidence="7">The sequence shown here is derived from an EMBL/GenBank/DDBJ whole genome shotgun (WGS) entry which is preliminary data.</text>
</comment>